<dbReference type="Pfam" id="PF02597">
    <property type="entry name" value="ThiS"/>
    <property type="match status" value="1"/>
</dbReference>
<dbReference type="PANTHER" id="PTHR34472:SF1">
    <property type="entry name" value="SULFUR CARRIER PROTEIN THIS"/>
    <property type="match status" value="1"/>
</dbReference>
<dbReference type="PANTHER" id="PTHR34472">
    <property type="entry name" value="SULFUR CARRIER PROTEIN THIS"/>
    <property type="match status" value="1"/>
</dbReference>
<dbReference type="OrthoDB" id="197113at2"/>
<gene>
    <name evidence="1" type="ORF">TRL7639_04076</name>
</gene>
<keyword evidence="2" id="KW-1185">Reference proteome</keyword>
<dbReference type="InterPro" id="IPR003749">
    <property type="entry name" value="ThiS/MoaD-like"/>
</dbReference>
<dbReference type="Proteomes" id="UP000193077">
    <property type="component" value="Unassembled WGS sequence"/>
</dbReference>
<dbReference type="InterPro" id="IPR012675">
    <property type="entry name" value="Beta-grasp_dom_sf"/>
</dbReference>
<evidence type="ECO:0000313" key="2">
    <source>
        <dbReference type="Proteomes" id="UP000193077"/>
    </source>
</evidence>
<dbReference type="SUPFAM" id="SSF54285">
    <property type="entry name" value="MoaD/ThiS"/>
    <property type="match status" value="1"/>
</dbReference>
<sequence>MKIVLNGEPREVAAETLAALLDECGYSGRVATAVNEDFVPSSLRAGHRLNDGDRVEVLAPMQGG</sequence>
<dbReference type="NCBIfam" id="TIGR01683">
    <property type="entry name" value="thiS"/>
    <property type="match status" value="1"/>
</dbReference>
<dbReference type="RefSeq" id="WP_085797720.1">
    <property type="nucleotide sequence ID" value="NZ_FWFO01000005.1"/>
</dbReference>
<dbReference type="AlphaFoldDB" id="A0A1Y5TQJ7"/>
<dbReference type="EMBL" id="FWFO01000005">
    <property type="protein sequence ID" value="SLN69760.1"/>
    <property type="molecule type" value="Genomic_DNA"/>
</dbReference>
<protein>
    <submittedName>
        <fullName evidence="1">Sulfur carrier protein ThiS</fullName>
    </submittedName>
</protein>
<dbReference type="Gene3D" id="3.10.20.30">
    <property type="match status" value="1"/>
</dbReference>
<reference evidence="1 2" key="1">
    <citation type="submission" date="2017-03" db="EMBL/GenBank/DDBJ databases">
        <authorList>
            <person name="Afonso C.L."/>
            <person name="Miller P.J."/>
            <person name="Scott M.A."/>
            <person name="Spackman E."/>
            <person name="Goraichik I."/>
            <person name="Dimitrov K.M."/>
            <person name="Suarez D.L."/>
            <person name="Swayne D.E."/>
        </authorList>
    </citation>
    <scope>NUCLEOTIDE SEQUENCE [LARGE SCALE GENOMIC DNA]</scope>
    <source>
        <strain evidence="1 2">CECT 7639</strain>
    </source>
</reference>
<accession>A0A1Y5TQJ7</accession>
<organism evidence="1 2">
    <name type="scientific">Falsiruegeria litorea R37</name>
    <dbReference type="NCBI Taxonomy" id="1200284"/>
    <lineage>
        <taxon>Bacteria</taxon>
        <taxon>Pseudomonadati</taxon>
        <taxon>Pseudomonadota</taxon>
        <taxon>Alphaproteobacteria</taxon>
        <taxon>Rhodobacterales</taxon>
        <taxon>Roseobacteraceae</taxon>
        <taxon>Falsiruegeria</taxon>
    </lineage>
</organism>
<dbReference type="InterPro" id="IPR016155">
    <property type="entry name" value="Mopterin_synth/thiamin_S_b"/>
</dbReference>
<dbReference type="CDD" id="cd00565">
    <property type="entry name" value="Ubl_ThiS"/>
    <property type="match status" value="1"/>
</dbReference>
<dbReference type="InterPro" id="IPR010035">
    <property type="entry name" value="Thi_S"/>
</dbReference>
<evidence type="ECO:0000313" key="1">
    <source>
        <dbReference type="EMBL" id="SLN69760.1"/>
    </source>
</evidence>
<proteinExistence type="predicted"/>
<name>A0A1Y5TQJ7_9RHOB</name>